<dbReference type="EMBL" id="BLXX01000012">
    <property type="protein sequence ID" value="GFO61180.1"/>
    <property type="molecule type" value="Genomic_DNA"/>
</dbReference>
<dbReference type="RefSeq" id="WP_183355974.1">
    <property type="nucleotide sequence ID" value="NZ_BLXX01000012.1"/>
</dbReference>
<evidence type="ECO:0000313" key="2">
    <source>
        <dbReference type="EMBL" id="GFO61180.1"/>
    </source>
</evidence>
<organism evidence="2 3">
    <name type="scientific">Geomonas silvestris</name>
    <dbReference type="NCBI Taxonomy" id="2740184"/>
    <lineage>
        <taxon>Bacteria</taxon>
        <taxon>Pseudomonadati</taxon>
        <taxon>Thermodesulfobacteriota</taxon>
        <taxon>Desulfuromonadia</taxon>
        <taxon>Geobacterales</taxon>
        <taxon>Geobacteraceae</taxon>
        <taxon>Geomonas</taxon>
    </lineage>
</organism>
<keyword evidence="3" id="KW-1185">Reference proteome</keyword>
<keyword evidence="1" id="KW-0175">Coiled coil</keyword>
<gene>
    <name evidence="2" type="ORF">GMST_35050</name>
</gene>
<evidence type="ECO:0000313" key="3">
    <source>
        <dbReference type="Proteomes" id="UP000556026"/>
    </source>
</evidence>
<dbReference type="Proteomes" id="UP000556026">
    <property type="component" value="Unassembled WGS sequence"/>
</dbReference>
<reference evidence="3" key="1">
    <citation type="submission" date="2020-06" db="EMBL/GenBank/DDBJ databases">
        <title>Draft genomic sequence of Geomonas sp. Red330.</title>
        <authorList>
            <person name="Itoh H."/>
            <person name="Zhenxing X."/>
            <person name="Ushijima N."/>
            <person name="Masuda Y."/>
            <person name="Shiratori Y."/>
            <person name="Senoo K."/>
        </authorList>
    </citation>
    <scope>NUCLEOTIDE SEQUENCE [LARGE SCALE GENOMIC DNA]</scope>
    <source>
        <strain evidence="3">Red330</strain>
    </source>
</reference>
<comment type="caution">
    <text evidence="2">The sequence shown here is derived from an EMBL/GenBank/DDBJ whole genome shotgun (WGS) entry which is preliminary data.</text>
</comment>
<proteinExistence type="predicted"/>
<feature type="coiled-coil region" evidence="1">
    <location>
        <begin position="80"/>
        <end position="107"/>
    </location>
</feature>
<dbReference type="AlphaFoldDB" id="A0A6V8MMG9"/>
<protein>
    <submittedName>
        <fullName evidence="2">Uncharacterized protein</fullName>
    </submittedName>
</protein>
<accession>A0A6V8MMG9</accession>
<sequence>MAAKQWNEIAAEIMGLLQTNIVDSPELKPLLTSVMNFDRKYCGQLPADGRHEGTIPAIKLSKVLNCFEQAGLVVMEKESYDRLVQTVEQQSEEIDLLDERIKRLLEH</sequence>
<evidence type="ECO:0000256" key="1">
    <source>
        <dbReference type="SAM" id="Coils"/>
    </source>
</evidence>
<name>A0A6V8MMG9_9BACT</name>